<dbReference type="NCBIfam" id="TIGR02917">
    <property type="entry name" value="PEP_TPR_lipo"/>
    <property type="match status" value="1"/>
</dbReference>
<reference evidence="4 5" key="1">
    <citation type="submission" date="2016-11" db="EMBL/GenBank/DDBJ databases">
        <authorList>
            <person name="Jaros S."/>
            <person name="Januszkiewicz K."/>
            <person name="Wedrychowicz H."/>
        </authorList>
    </citation>
    <scope>NUCLEOTIDE SEQUENCE [LARGE SCALE GENOMIC DNA]</scope>
    <source>
        <strain evidence="4 5">DSM 18899</strain>
    </source>
</reference>
<feature type="repeat" description="TPR" evidence="3">
    <location>
        <begin position="212"/>
        <end position="245"/>
    </location>
</feature>
<evidence type="ECO:0000256" key="3">
    <source>
        <dbReference type="PROSITE-ProRule" id="PRU00339"/>
    </source>
</evidence>
<feature type="repeat" description="TPR" evidence="3">
    <location>
        <begin position="144"/>
        <end position="177"/>
    </location>
</feature>
<accession>A0A1K2HL55</accession>
<dbReference type="InterPro" id="IPR011990">
    <property type="entry name" value="TPR-like_helical_dom_sf"/>
</dbReference>
<dbReference type="Pfam" id="PF14559">
    <property type="entry name" value="TPR_19"/>
    <property type="match status" value="3"/>
</dbReference>
<keyword evidence="4" id="KW-0449">Lipoprotein</keyword>
<dbReference type="OrthoDB" id="9814129at2"/>
<keyword evidence="5" id="KW-1185">Reference proteome</keyword>
<dbReference type="EMBL" id="FPKR01000009">
    <property type="protein sequence ID" value="SFZ77421.1"/>
    <property type="molecule type" value="Genomic_DNA"/>
</dbReference>
<dbReference type="STRING" id="1121279.SAMN02745887_02413"/>
<evidence type="ECO:0000313" key="5">
    <source>
        <dbReference type="Proteomes" id="UP000186513"/>
    </source>
</evidence>
<dbReference type="Gene3D" id="1.25.40.10">
    <property type="entry name" value="Tetratricopeptide repeat domain"/>
    <property type="match status" value="5"/>
</dbReference>
<sequence>MGNRDRFMRKVIKPWRITQLGCQGALVLSMCWLPAQADISKAGRFYEDALSRYERGDLPGAIIQLKNSLQQDAKMLPAHLLLGKALLQHGDLNGAEAALEAALQQGVSPSEMMAMLAQVYLALGKPEQVLAKVPAAGLPARVQVELLSLRGTAYAELGKSLQARQSFEMARALDPRSPLPLIAEVPLQLSSGQLESARRLAAQAIELAPNNPQAWNMHASVLHLALDLPGALKAYERALSLQPKYVDARVAKAALLVDMRRDAEARQELAQLRKDAPEEPRAAYLRALLASQQGDMAEANQAISEVVKLIDALRPAWLARREQLLMVGALAHHAQGNLEKAREYLSSILTRNSHNTEARKLLAGIYAQKRDFSRALTLLGDLKRDLPNDPQVLYLLGSVHMAMKHYQQATELLEQAATRVNSGELTRALAFSLLGQGQSELGRASLQRALAANPADAQAGMALATLQMRRGEIKAALATAESLVKYVPDNLTVLNFLGSLKAASADKAGARSAFQAILAKDPAFPSAVLNLAKLEVSEARFAEARQRLNSFLAKRRDHPDALFELGLLEFQAGRPAEAIRQLQRANALQRNDTRPGMALIEIQLAQRQLQAALGSAKSLRTSYPDQLPVLLTLARVHLALADLPNARSVLQEATRLAEFNADMQLQIARLYLQSNSTDAAYYSAQKALQGRPGDPAALALLVEIELRRGAKGRPDEALKLLSVAHPNHVLTALAAGDLAMLREQYPLAVTHYSKALQRAANTANLHKLAQAHLAMGQPGKAAELLSNWVSKRPDDILALKTLAEMQFRAGQLQAAKQNYARALALTPNDAVALNNYSNLLLKLKDPAARTYAEQALKLAPNDPAYADTLGWVLVQQGQLEAGLRYLREARLRNPESPDVRYHLAYALSQSGRKAEAREELRAALDSGGVQSEPAAYAALAKELGL</sequence>
<proteinExistence type="predicted"/>
<dbReference type="InterPro" id="IPR014266">
    <property type="entry name" value="PEP-CTERM_TPR_PrsT"/>
</dbReference>
<evidence type="ECO:0000256" key="2">
    <source>
        <dbReference type="ARBA" id="ARBA00022803"/>
    </source>
</evidence>
<dbReference type="PANTHER" id="PTHR45586:SF1">
    <property type="entry name" value="LIPOPOLYSACCHARIDE ASSEMBLY PROTEIN B"/>
    <property type="match status" value="1"/>
</dbReference>
<gene>
    <name evidence="4" type="ORF">SAMN02745887_02413</name>
</gene>
<keyword evidence="1" id="KW-0677">Repeat</keyword>
<feature type="repeat" description="TPR" evidence="3">
    <location>
        <begin position="559"/>
        <end position="592"/>
    </location>
</feature>
<evidence type="ECO:0000256" key="1">
    <source>
        <dbReference type="ARBA" id="ARBA00022737"/>
    </source>
</evidence>
<dbReference type="Pfam" id="PF13432">
    <property type="entry name" value="TPR_16"/>
    <property type="match status" value="5"/>
</dbReference>
<dbReference type="PANTHER" id="PTHR45586">
    <property type="entry name" value="TPR REPEAT-CONTAINING PROTEIN PA4667"/>
    <property type="match status" value="1"/>
</dbReference>
<keyword evidence="2 3" id="KW-0802">TPR repeat</keyword>
<dbReference type="InterPro" id="IPR019734">
    <property type="entry name" value="TPR_rpt"/>
</dbReference>
<dbReference type="AlphaFoldDB" id="A0A1K2HL55"/>
<organism evidence="4 5">
    <name type="scientific">Chitinimonas taiwanensis DSM 18899</name>
    <dbReference type="NCBI Taxonomy" id="1121279"/>
    <lineage>
        <taxon>Bacteria</taxon>
        <taxon>Pseudomonadati</taxon>
        <taxon>Pseudomonadota</taxon>
        <taxon>Betaproteobacteria</taxon>
        <taxon>Neisseriales</taxon>
        <taxon>Chitinibacteraceae</taxon>
        <taxon>Chitinimonas</taxon>
    </lineage>
</organism>
<feature type="repeat" description="TPR" evidence="3">
    <location>
        <begin position="796"/>
        <end position="829"/>
    </location>
</feature>
<evidence type="ECO:0000313" key="4">
    <source>
        <dbReference type="EMBL" id="SFZ77421.1"/>
    </source>
</evidence>
<dbReference type="PROSITE" id="PS50005">
    <property type="entry name" value="TPR"/>
    <property type="match status" value="4"/>
</dbReference>
<dbReference type="SMART" id="SM00028">
    <property type="entry name" value="TPR"/>
    <property type="match status" value="17"/>
</dbReference>
<dbReference type="SUPFAM" id="SSF48452">
    <property type="entry name" value="TPR-like"/>
    <property type="match status" value="5"/>
</dbReference>
<name>A0A1K2HL55_9NEIS</name>
<dbReference type="InterPro" id="IPR051012">
    <property type="entry name" value="CellSynth/LPSAsmb/PSIAsmb"/>
</dbReference>
<dbReference type="Proteomes" id="UP000186513">
    <property type="component" value="Unassembled WGS sequence"/>
</dbReference>
<protein>
    <submittedName>
        <fullName evidence="4">Putative PEP-CTERM system TPR-repeat lipoprotein</fullName>
    </submittedName>
</protein>